<keyword evidence="1" id="KW-0472">Membrane</keyword>
<evidence type="ECO:0000313" key="3">
    <source>
        <dbReference type="EMBL" id="GAA3947880.1"/>
    </source>
</evidence>
<dbReference type="Proteomes" id="UP001499909">
    <property type="component" value="Unassembled WGS sequence"/>
</dbReference>
<dbReference type="SUPFAM" id="SSF103088">
    <property type="entry name" value="OmpA-like"/>
    <property type="match status" value="1"/>
</dbReference>
<dbReference type="EMBL" id="BAABDH010000103">
    <property type="protein sequence ID" value="GAA3947880.1"/>
    <property type="molecule type" value="Genomic_DNA"/>
</dbReference>
<dbReference type="InterPro" id="IPR006665">
    <property type="entry name" value="OmpA-like"/>
</dbReference>
<gene>
    <name evidence="3" type="ORF">GCM10022406_32150</name>
</gene>
<dbReference type="PROSITE" id="PS51123">
    <property type="entry name" value="OMPA_2"/>
    <property type="match status" value="1"/>
</dbReference>
<reference evidence="4" key="1">
    <citation type="journal article" date="2019" name="Int. J. Syst. Evol. Microbiol.">
        <title>The Global Catalogue of Microorganisms (GCM) 10K type strain sequencing project: providing services to taxonomists for standard genome sequencing and annotation.</title>
        <authorList>
            <consortium name="The Broad Institute Genomics Platform"/>
            <consortium name="The Broad Institute Genome Sequencing Center for Infectious Disease"/>
            <person name="Wu L."/>
            <person name="Ma J."/>
        </authorList>
    </citation>
    <scope>NUCLEOTIDE SEQUENCE [LARGE SCALE GENOMIC DNA]</scope>
    <source>
        <strain evidence="4">JCM 17214</strain>
    </source>
</reference>
<dbReference type="Gene3D" id="3.30.1330.60">
    <property type="entry name" value="OmpA-like domain"/>
    <property type="match status" value="1"/>
</dbReference>
<feature type="domain" description="OmpA-like" evidence="2">
    <location>
        <begin position="216"/>
        <end position="277"/>
    </location>
</feature>
<protein>
    <recommendedName>
        <fullName evidence="2">OmpA-like domain-containing protein</fullName>
    </recommendedName>
</protein>
<sequence length="277" mass="29742">MSGAAQAQQLTGTWQGVEINPPKPRFCPAVLTLRTDKDATVTGVLYEEEEYVSPITGTFQVRGRSVGSTLQLAHVGQLQQTGPEGTYWCQGTISLTYDAAEEKLSGRATYRPVGTCHSGLFTFYRLILKSPAAVTAGTVSTLRVSGRDVRWFADAALQHPIAQGNSYSARLTKATTFYLTQGFYPTSRRTATPITVGIAVRPQQRPSAAPSRARVPAPAQTAVLPTVLFRTATADLLPDSGPALDQLAAQLKAQPVVRLRIAGHPDRIGEPAKNLVL</sequence>
<evidence type="ECO:0000259" key="2">
    <source>
        <dbReference type="PROSITE" id="PS51123"/>
    </source>
</evidence>
<accession>A0ABP7NJE6</accession>
<keyword evidence="4" id="KW-1185">Reference proteome</keyword>
<proteinExistence type="predicted"/>
<name>A0ABP7NJE6_9BACT</name>
<evidence type="ECO:0000256" key="1">
    <source>
        <dbReference type="PROSITE-ProRule" id="PRU00473"/>
    </source>
</evidence>
<dbReference type="InterPro" id="IPR036737">
    <property type="entry name" value="OmpA-like_sf"/>
</dbReference>
<evidence type="ECO:0000313" key="4">
    <source>
        <dbReference type="Proteomes" id="UP001499909"/>
    </source>
</evidence>
<comment type="caution">
    <text evidence="3">The sequence shown here is derived from an EMBL/GenBank/DDBJ whole genome shotgun (WGS) entry which is preliminary data.</text>
</comment>
<organism evidence="3 4">
    <name type="scientific">Hymenobacter algoricola</name>
    <dbReference type="NCBI Taxonomy" id="486267"/>
    <lineage>
        <taxon>Bacteria</taxon>
        <taxon>Pseudomonadati</taxon>
        <taxon>Bacteroidota</taxon>
        <taxon>Cytophagia</taxon>
        <taxon>Cytophagales</taxon>
        <taxon>Hymenobacteraceae</taxon>
        <taxon>Hymenobacter</taxon>
    </lineage>
</organism>